<evidence type="ECO:0000313" key="6">
    <source>
        <dbReference type="Proteomes" id="UP001300692"/>
    </source>
</evidence>
<dbReference type="PROSITE" id="PS50937">
    <property type="entry name" value="HTH_MERR_2"/>
    <property type="match status" value="1"/>
</dbReference>
<dbReference type="EMBL" id="JAOYOD010000001">
    <property type="protein sequence ID" value="MCV9385419.1"/>
    <property type="molecule type" value="Genomic_DNA"/>
</dbReference>
<dbReference type="RefSeq" id="WP_264136208.1">
    <property type="nucleotide sequence ID" value="NZ_JAOYOD010000001.1"/>
</dbReference>
<dbReference type="InterPro" id="IPR003759">
    <property type="entry name" value="Cbl-bd_cap"/>
</dbReference>
<dbReference type="CDD" id="cd01104">
    <property type="entry name" value="HTH_MlrA-CarA"/>
    <property type="match status" value="1"/>
</dbReference>
<keyword evidence="3" id="KW-0804">Transcription</keyword>
<sequence>MGKYSIKELERLSGIKAHTIRIWEKRYDLIRPFRTDTNIRYYNDDQLKKILNVSSLVNLGYKISKVSKMGVEEMTHLLEESQNGIQLDQQIEIELHRLIEPCMNFDEPLLDERINELIDKTSLIEAFGQVFFPLLNRIGFLWATNRVSPAHEHFLSNKLMQVLYSSMNMRTNNGEAGKYLLFLPEWEEHEMLLLFSNYVLKKHGFSTIYIGKRVPVKNLIETINQAQPIGLLSILISPNFDTDIKKYFEELSKLKNVPKLIMGGDKSYVHHFENFPKMTWVQSSDELIDAISV</sequence>
<dbReference type="InterPro" id="IPR036594">
    <property type="entry name" value="Meth_synthase_dom"/>
</dbReference>
<dbReference type="Gene3D" id="1.10.1660.10">
    <property type="match status" value="1"/>
</dbReference>
<dbReference type="PANTHER" id="PTHR30204">
    <property type="entry name" value="REDOX-CYCLING DRUG-SENSING TRANSCRIPTIONAL ACTIVATOR SOXR"/>
    <property type="match status" value="1"/>
</dbReference>
<dbReference type="PANTHER" id="PTHR30204:SF67">
    <property type="entry name" value="HTH-TYPE TRANSCRIPTIONAL REGULATOR MLRA-RELATED"/>
    <property type="match status" value="1"/>
</dbReference>
<dbReference type="InterPro" id="IPR009061">
    <property type="entry name" value="DNA-bd_dom_put_sf"/>
</dbReference>
<dbReference type="Pfam" id="PF02607">
    <property type="entry name" value="B12-binding_2"/>
    <property type="match status" value="1"/>
</dbReference>
<dbReference type="Gene3D" id="3.40.50.280">
    <property type="entry name" value="Cobalamin-binding domain"/>
    <property type="match status" value="1"/>
</dbReference>
<dbReference type="Pfam" id="PF13411">
    <property type="entry name" value="MerR_1"/>
    <property type="match status" value="1"/>
</dbReference>
<accession>A0ABT3CPM8</accession>
<proteinExistence type="predicted"/>
<evidence type="ECO:0000259" key="4">
    <source>
        <dbReference type="PROSITE" id="PS50937"/>
    </source>
</evidence>
<dbReference type="SUPFAM" id="SSF52242">
    <property type="entry name" value="Cobalamin (vitamin B12)-binding domain"/>
    <property type="match status" value="1"/>
</dbReference>
<dbReference type="Gene3D" id="1.10.1240.10">
    <property type="entry name" value="Methionine synthase domain"/>
    <property type="match status" value="1"/>
</dbReference>
<name>A0ABT3CPM8_9BACT</name>
<evidence type="ECO:0000313" key="5">
    <source>
        <dbReference type="EMBL" id="MCV9385419.1"/>
    </source>
</evidence>
<keyword evidence="2" id="KW-0238">DNA-binding</keyword>
<gene>
    <name evidence="5" type="ORF">N7U62_02030</name>
</gene>
<keyword evidence="6" id="KW-1185">Reference proteome</keyword>
<dbReference type="InterPro" id="IPR047057">
    <property type="entry name" value="MerR_fam"/>
</dbReference>
<protein>
    <submittedName>
        <fullName evidence="5">MerR family transcriptional regulator</fullName>
    </submittedName>
</protein>
<evidence type="ECO:0000256" key="3">
    <source>
        <dbReference type="ARBA" id="ARBA00023163"/>
    </source>
</evidence>
<dbReference type="SUPFAM" id="SSF46955">
    <property type="entry name" value="Putative DNA-binding domain"/>
    <property type="match status" value="1"/>
</dbReference>
<evidence type="ECO:0000256" key="1">
    <source>
        <dbReference type="ARBA" id="ARBA00023015"/>
    </source>
</evidence>
<dbReference type="InterPro" id="IPR000551">
    <property type="entry name" value="MerR-type_HTH_dom"/>
</dbReference>
<comment type="caution">
    <text evidence="5">The sequence shown here is derived from an EMBL/GenBank/DDBJ whole genome shotgun (WGS) entry which is preliminary data.</text>
</comment>
<dbReference type="CDD" id="cd02065">
    <property type="entry name" value="B12-binding_like"/>
    <property type="match status" value="1"/>
</dbReference>
<dbReference type="InterPro" id="IPR036724">
    <property type="entry name" value="Cobalamin-bd_sf"/>
</dbReference>
<dbReference type="SMART" id="SM00422">
    <property type="entry name" value="HTH_MERR"/>
    <property type="match status" value="1"/>
</dbReference>
<evidence type="ECO:0000256" key="2">
    <source>
        <dbReference type="ARBA" id="ARBA00023125"/>
    </source>
</evidence>
<keyword evidence="1" id="KW-0805">Transcription regulation</keyword>
<organism evidence="5 6">
    <name type="scientific">Reichenbachiella ulvae</name>
    <dbReference type="NCBI Taxonomy" id="2980104"/>
    <lineage>
        <taxon>Bacteria</taxon>
        <taxon>Pseudomonadati</taxon>
        <taxon>Bacteroidota</taxon>
        <taxon>Cytophagia</taxon>
        <taxon>Cytophagales</taxon>
        <taxon>Reichenbachiellaceae</taxon>
        <taxon>Reichenbachiella</taxon>
    </lineage>
</organism>
<dbReference type="Proteomes" id="UP001300692">
    <property type="component" value="Unassembled WGS sequence"/>
</dbReference>
<feature type="domain" description="HTH merR-type" evidence="4">
    <location>
        <begin position="3"/>
        <end position="71"/>
    </location>
</feature>
<reference evidence="5 6" key="1">
    <citation type="submission" date="2022-10" db="EMBL/GenBank/DDBJ databases">
        <title>Comparative genomics and taxonomic characterization of three novel marine species of genus Reichenbachiella exhibiting antioxidant and polysaccharide degradation activities.</title>
        <authorList>
            <person name="Muhammad N."/>
            <person name="Lee Y.-J."/>
            <person name="Ko J."/>
            <person name="Kim S.-G."/>
        </authorList>
    </citation>
    <scope>NUCLEOTIDE SEQUENCE [LARGE SCALE GENOMIC DNA]</scope>
    <source>
        <strain evidence="5 6">ABR2-5</strain>
    </source>
</reference>